<keyword evidence="6" id="KW-0645">Protease</keyword>
<dbReference type="GeneID" id="80896363"/>
<feature type="region of interest" description="Disordered" evidence="12">
    <location>
        <begin position="31"/>
        <end position="67"/>
    </location>
</feature>
<dbReference type="Pfam" id="PF00557">
    <property type="entry name" value="Peptidase_M24"/>
    <property type="match status" value="1"/>
</dbReference>
<sequence>MGDERLAGATVHKSLAIQRCLPAQRTGTTAATTYSGSPVFRNGSQPANQHPHPPSTQHSSPATADLGGGFPGLSRKSVLDITTNVAVLGRAACNSVQDSIVFFFWSRPSPALSFSRGSLIIGHGLSFSISIPRQNYPKMKLHQPSFRRLLSRPSALCSAAVPRVNRSTIACGKISSGRLFSNHPQRQHASVSAAELQFGQPVYETHPHILNPGELTPGITAQEYADRRAALVDLLPQGAVVVLHAASLQYKSGAVFYPYRQESNFFWLTGWEEPEAVAVIEKTGCGTGDYVFRLFVQPKNPRDEQWSGPRNGVQAAEDIFNADEAYSIDGMGSLLPDILNRATSIYADAQPAEKTSKSSLLDMFSGKTSWPSRTPLYPIMNRLRAIKSEAEVANMRRAGQISGRTITDAMRRPWTRERDLHAFLDYQFTVNGCEGSAYIPVVAGGERANCIHYTVNNSVFREGEFILVDAGGQYGTYITDISRTWPVTGRFTAAQRDLYEAVLTVQRKSVDLCRQNARMSLEDIHGLTVRGLVESLRSIGFDVSNANIDQLFPHHVGHYIGLDVHDCPGYSRRELLRRGHCVTIEPGVYVPDDERWPAHFRGMGVRIEDSICVDETEPHILTTEAVKEIADIEALRA</sequence>
<comment type="caution">
    <text evidence="14">The sequence shown here is derived from an EMBL/GenBank/DDBJ whole genome shotgun (WGS) entry which is preliminary data.</text>
</comment>
<dbReference type="SMART" id="SM01011">
    <property type="entry name" value="AMP_N"/>
    <property type="match status" value="1"/>
</dbReference>
<dbReference type="InterPro" id="IPR029149">
    <property type="entry name" value="Creatin/AminoP/Spt16_N"/>
</dbReference>
<comment type="function">
    <text evidence="3">Catalyzes the removal of a penultimate prolyl residue from the N-termini of peptides.</text>
</comment>
<evidence type="ECO:0000256" key="10">
    <source>
        <dbReference type="ARBA" id="ARBA00023211"/>
    </source>
</evidence>
<dbReference type="InterPro" id="IPR036005">
    <property type="entry name" value="Creatinase/aminopeptidase-like"/>
</dbReference>
<evidence type="ECO:0000256" key="6">
    <source>
        <dbReference type="ARBA" id="ARBA00022438"/>
    </source>
</evidence>
<dbReference type="EC" id="3.4.11.9" evidence="5"/>
<dbReference type="PANTHER" id="PTHR43226:SF4">
    <property type="entry name" value="XAA-PRO AMINOPEPTIDASE 3"/>
    <property type="match status" value="1"/>
</dbReference>
<evidence type="ECO:0000256" key="1">
    <source>
        <dbReference type="ARBA" id="ARBA00001424"/>
    </source>
</evidence>
<organism evidence="14 15">
    <name type="scientific">Akanthomyces muscarius</name>
    <name type="common">Entomopathogenic fungus</name>
    <name type="synonym">Lecanicillium muscarium</name>
    <dbReference type="NCBI Taxonomy" id="2231603"/>
    <lineage>
        <taxon>Eukaryota</taxon>
        <taxon>Fungi</taxon>
        <taxon>Dikarya</taxon>
        <taxon>Ascomycota</taxon>
        <taxon>Pezizomycotina</taxon>
        <taxon>Sordariomycetes</taxon>
        <taxon>Hypocreomycetidae</taxon>
        <taxon>Hypocreales</taxon>
        <taxon>Cordycipitaceae</taxon>
        <taxon>Akanthomyces</taxon>
    </lineage>
</organism>
<dbReference type="GO" id="GO:0005739">
    <property type="term" value="C:mitochondrion"/>
    <property type="evidence" value="ECO:0007669"/>
    <property type="project" value="TreeGrafter"/>
</dbReference>
<keyword evidence="15" id="KW-1185">Reference proteome</keyword>
<dbReference type="RefSeq" id="XP_056057055.1">
    <property type="nucleotide sequence ID" value="XM_056202497.1"/>
</dbReference>
<comment type="similarity">
    <text evidence="4">Belongs to the peptidase M24B family.</text>
</comment>
<evidence type="ECO:0000256" key="2">
    <source>
        <dbReference type="ARBA" id="ARBA00001936"/>
    </source>
</evidence>
<reference evidence="14" key="1">
    <citation type="journal article" date="2023" name="Access Microbiol">
        <title>De-novo genome assembly for Akanthomyces muscarius, a biocontrol agent of insect agricultural pests.</title>
        <authorList>
            <person name="Erdos Z."/>
            <person name="Studholme D.J."/>
            <person name="Raymond B."/>
            <person name="Sharma M."/>
        </authorList>
    </citation>
    <scope>NUCLEOTIDE SEQUENCE</scope>
    <source>
        <strain evidence="14">Ve6</strain>
    </source>
</reference>
<evidence type="ECO:0000256" key="5">
    <source>
        <dbReference type="ARBA" id="ARBA00012574"/>
    </source>
</evidence>
<evidence type="ECO:0000313" key="15">
    <source>
        <dbReference type="Proteomes" id="UP001144673"/>
    </source>
</evidence>
<dbReference type="Gene3D" id="3.40.350.10">
    <property type="entry name" value="Creatinase/prolidase N-terminal domain"/>
    <property type="match status" value="1"/>
</dbReference>
<evidence type="ECO:0000259" key="13">
    <source>
        <dbReference type="SMART" id="SM01011"/>
    </source>
</evidence>
<feature type="domain" description="Aminopeptidase P N-terminal" evidence="13">
    <location>
        <begin position="219"/>
        <end position="355"/>
    </location>
</feature>
<protein>
    <recommendedName>
        <fullName evidence="5">Xaa-Pro aminopeptidase</fullName>
        <ecNumber evidence="5">3.4.11.9</ecNumber>
    </recommendedName>
    <alternativeName>
        <fullName evidence="11">Aminoacylproline aminopeptidase</fullName>
    </alternativeName>
</protein>
<evidence type="ECO:0000256" key="7">
    <source>
        <dbReference type="ARBA" id="ARBA00022723"/>
    </source>
</evidence>
<gene>
    <name evidence="14" type="ORF">LMH87_009204</name>
</gene>
<dbReference type="CDD" id="cd01087">
    <property type="entry name" value="Prolidase"/>
    <property type="match status" value="1"/>
</dbReference>
<dbReference type="PANTHER" id="PTHR43226">
    <property type="entry name" value="XAA-PRO AMINOPEPTIDASE 3"/>
    <property type="match status" value="1"/>
</dbReference>
<keyword evidence="9" id="KW-0482">Metalloprotease</keyword>
<evidence type="ECO:0000256" key="4">
    <source>
        <dbReference type="ARBA" id="ARBA00008766"/>
    </source>
</evidence>
<evidence type="ECO:0000256" key="8">
    <source>
        <dbReference type="ARBA" id="ARBA00022801"/>
    </source>
</evidence>
<dbReference type="Proteomes" id="UP001144673">
    <property type="component" value="Unassembled WGS sequence"/>
</dbReference>
<comment type="cofactor">
    <cofactor evidence="2">
        <name>Mn(2+)</name>
        <dbReference type="ChEBI" id="CHEBI:29035"/>
    </cofactor>
</comment>
<proteinExistence type="inferred from homology"/>
<dbReference type="GO" id="GO:0070006">
    <property type="term" value="F:metalloaminopeptidase activity"/>
    <property type="evidence" value="ECO:0007669"/>
    <property type="project" value="InterPro"/>
</dbReference>
<evidence type="ECO:0000256" key="3">
    <source>
        <dbReference type="ARBA" id="ARBA00002443"/>
    </source>
</evidence>
<name>A0A9W8QJI6_AKAMU</name>
<dbReference type="KEGG" id="amus:LMH87_009204"/>
<dbReference type="GO" id="GO:0006508">
    <property type="term" value="P:proteolysis"/>
    <property type="evidence" value="ECO:0007669"/>
    <property type="project" value="TreeGrafter"/>
</dbReference>
<dbReference type="InterPro" id="IPR000994">
    <property type="entry name" value="Pept_M24"/>
</dbReference>
<evidence type="ECO:0000313" key="14">
    <source>
        <dbReference type="EMBL" id="KAJ4158688.1"/>
    </source>
</evidence>
<keyword evidence="6" id="KW-0031">Aminopeptidase</keyword>
<evidence type="ECO:0000256" key="12">
    <source>
        <dbReference type="SAM" id="MobiDB-lite"/>
    </source>
</evidence>
<accession>A0A9W8QJI6</accession>
<feature type="compositionally biased region" description="Low complexity" evidence="12">
    <location>
        <begin position="55"/>
        <end position="64"/>
    </location>
</feature>
<dbReference type="Gene3D" id="3.90.230.10">
    <property type="entry name" value="Creatinase/methionine aminopeptidase superfamily"/>
    <property type="match status" value="1"/>
</dbReference>
<evidence type="ECO:0000256" key="9">
    <source>
        <dbReference type="ARBA" id="ARBA00023049"/>
    </source>
</evidence>
<keyword evidence="7" id="KW-0479">Metal-binding</keyword>
<dbReference type="SUPFAM" id="SSF53092">
    <property type="entry name" value="Creatinase/prolidase N-terminal domain"/>
    <property type="match status" value="1"/>
</dbReference>
<comment type="catalytic activity">
    <reaction evidence="1">
        <text>Release of any N-terminal amino acid, including proline, that is linked to proline, even from a dipeptide or tripeptide.</text>
        <dbReference type="EC" id="3.4.11.9"/>
    </reaction>
</comment>
<keyword evidence="8" id="KW-0378">Hydrolase</keyword>
<dbReference type="SUPFAM" id="SSF55920">
    <property type="entry name" value="Creatinase/aminopeptidase"/>
    <property type="match status" value="1"/>
</dbReference>
<dbReference type="Pfam" id="PF05195">
    <property type="entry name" value="AMP_N"/>
    <property type="match status" value="1"/>
</dbReference>
<dbReference type="InterPro" id="IPR052433">
    <property type="entry name" value="X-Pro_dipept-like"/>
</dbReference>
<keyword evidence="10" id="KW-0464">Manganese</keyword>
<dbReference type="EMBL" id="JAJHUN010000006">
    <property type="protein sequence ID" value="KAJ4158688.1"/>
    <property type="molecule type" value="Genomic_DNA"/>
</dbReference>
<evidence type="ECO:0000256" key="11">
    <source>
        <dbReference type="ARBA" id="ARBA00030849"/>
    </source>
</evidence>
<dbReference type="GO" id="GO:0030145">
    <property type="term" value="F:manganese ion binding"/>
    <property type="evidence" value="ECO:0007669"/>
    <property type="project" value="InterPro"/>
</dbReference>
<dbReference type="InterPro" id="IPR007865">
    <property type="entry name" value="Aminopep_P_N"/>
</dbReference>
<dbReference type="AlphaFoldDB" id="A0A9W8QJI6"/>